<dbReference type="Gene3D" id="3.30.750.24">
    <property type="entry name" value="STAS domain"/>
    <property type="match status" value="1"/>
</dbReference>
<dbReference type="PROSITE" id="PS50801">
    <property type="entry name" value="STAS"/>
    <property type="match status" value="1"/>
</dbReference>
<feature type="domain" description="STAS" evidence="1">
    <location>
        <begin position="44"/>
        <end position="106"/>
    </location>
</feature>
<dbReference type="InterPro" id="IPR036513">
    <property type="entry name" value="STAS_dom_sf"/>
</dbReference>
<dbReference type="EMBL" id="JAATNW010000005">
    <property type="protein sequence ID" value="NMH60461.1"/>
    <property type="molecule type" value="Genomic_DNA"/>
</dbReference>
<dbReference type="CDD" id="cd07043">
    <property type="entry name" value="STAS_anti-anti-sigma_factors"/>
    <property type="match status" value="1"/>
</dbReference>
<proteinExistence type="predicted"/>
<dbReference type="PANTHER" id="PTHR35849:SF1">
    <property type="entry name" value="INTERMEMBRANE PHOSPHOLIPID TRANSPORT SYSTEM BINDING PROTEIN MLAB"/>
    <property type="match status" value="1"/>
</dbReference>
<dbReference type="PANTHER" id="PTHR35849">
    <property type="entry name" value="BLR2341 PROTEIN"/>
    <property type="match status" value="1"/>
</dbReference>
<accession>A0ABX1R3H6</accession>
<dbReference type="SUPFAM" id="SSF52091">
    <property type="entry name" value="SpoIIaa-like"/>
    <property type="match status" value="1"/>
</dbReference>
<comment type="caution">
    <text evidence="2">The sequence shown here is derived from an EMBL/GenBank/DDBJ whole genome shotgun (WGS) entry which is preliminary data.</text>
</comment>
<dbReference type="InterPro" id="IPR002645">
    <property type="entry name" value="STAS_dom"/>
</dbReference>
<name>A0ABX1R3H6_9ALTE</name>
<protein>
    <submittedName>
        <fullName evidence="2">STAS domain-containing protein</fullName>
    </submittedName>
</protein>
<reference evidence="2 3" key="1">
    <citation type="submission" date="2020-03" db="EMBL/GenBank/DDBJ databases">
        <title>Alteromonas ponticola sp. nov., isolated from seawater.</title>
        <authorList>
            <person name="Yoon J.-H."/>
            <person name="Kim Y.-O."/>
        </authorList>
    </citation>
    <scope>NUCLEOTIDE SEQUENCE [LARGE SCALE GENOMIC DNA]</scope>
    <source>
        <strain evidence="2 3">MYP5</strain>
    </source>
</reference>
<sequence>MFQVNHNGTVAVKGNLDRDVLNKNWWEMLDAKQRNQLISNQRCVFDLSSVERVDSAGLAWLVNAVRDGRKHGVALNLNDAPAKLVKLAKISEVDRLLPLSKSTEAV</sequence>
<dbReference type="InterPro" id="IPR052746">
    <property type="entry name" value="MlaB_ABC_Transporter"/>
</dbReference>
<dbReference type="Proteomes" id="UP000709336">
    <property type="component" value="Unassembled WGS sequence"/>
</dbReference>
<keyword evidence="3" id="KW-1185">Reference proteome</keyword>
<gene>
    <name evidence="2" type="ORF">HCJ96_10550</name>
</gene>
<evidence type="ECO:0000259" key="1">
    <source>
        <dbReference type="PROSITE" id="PS50801"/>
    </source>
</evidence>
<dbReference type="Pfam" id="PF13466">
    <property type="entry name" value="STAS_2"/>
    <property type="match status" value="1"/>
</dbReference>
<evidence type="ECO:0000313" key="2">
    <source>
        <dbReference type="EMBL" id="NMH60461.1"/>
    </source>
</evidence>
<evidence type="ECO:0000313" key="3">
    <source>
        <dbReference type="Proteomes" id="UP000709336"/>
    </source>
</evidence>
<dbReference type="InterPro" id="IPR058548">
    <property type="entry name" value="MlaB-like_STAS"/>
</dbReference>
<organism evidence="2 3">
    <name type="scientific">Alteromonas ponticola</name>
    <dbReference type="NCBI Taxonomy" id="2720613"/>
    <lineage>
        <taxon>Bacteria</taxon>
        <taxon>Pseudomonadati</taxon>
        <taxon>Pseudomonadota</taxon>
        <taxon>Gammaproteobacteria</taxon>
        <taxon>Alteromonadales</taxon>
        <taxon>Alteromonadaceae</taxon>
        <taxon>Alteromonas/Salinimonas group</taxon>
        <taxon>Alteromonas</taxon>
    </lineage>
</organism>